<protein>
    <recommendedName>
        <fullName evidence="5">Drought induced 19 protein type zinc-binding domain-containing protein</fullName>
    </recommendedName>
</protein>
<name>A0A7C9ARI3_OPUST</name>
<feature type="domain" description="Di19 C-terminal" evidence="3">
    <location>
        <begin position="136"/>
        <end position="219"/>
    </location>
</feature>
<dbReference type="InterPro" id="IPR008598">
    <property type="entry name" value="Di19_Zn-bd"/>
</dbReference>
<evidence type="ECO:0008006" key="5">
    <source>
        <dbReference type="Google" id="ProtNLM"/>
    </source>
</evidence>
<dbReference type="EMBL" id="GISG01259205">
    <property type="protein sequence ID" value="MBA4673516.1"/>
    <property type="molecule type" value="Transcribed_RNA"/>
</dbReference>
<dbReference type="Pfam" id="PF05605">
    <property type="entry name" value="zf-Di19"/>
    <property type="match status" value="1"/>
</dbReference>
<feature type="domain" description="Di19 zinc-binding" evidence="2">
    <location>
        <begin position="54"/>
        <end position="106"/>
    </location>
</feature>
<dbReference type="InterPro" id="IPR033347">
    <property type="entry name" value="Di19"/>
</dbReference>
<comment type="similarity">
    <text evidence="1">Belongs to the Di19 family.</text>
</comment>
<reference evidence="4" key="2">
    <citation type="submission" date="2020-07" db="EMBL/GenBank/DDBJ databases">
        <authorList>
            <person name="Vera ALvarez R."/>
            <person name="Arias-Moreno D.M."/>
            <person name="Jimenez-Jacinto V."/>
            <person name="Jimenez-Bremont J.F."/>
            <person name="Swaminathan K."/>
            <person name="Moose S.P."/>
            <person name="Guerrero-Gonzalez M.L."/>
            <person name="Marino-Ramirez L."/>
            <person name="Landsman D."/>
            <person name="Rodriguez-Kessler M."/>
            <person name="Delgado-Sanchez P."/>
        </authorList>
    </citation>
    <scope>NUCLEOTIDE SEQUENCE</scope>
    <source>
        <tissue evidence="4">Cladode</tissue>
    </source>
</reference>
<proteinExistence type="inferred from homology"/>
<evidence type="ECO:0000256" key="1">
    <source>
        <dbReference type="ARBA" id="ARBA00007109"/>
    </source>
</evidence>
<dbReference type="PANTHER" id="PTHR31875:SF24">
    <property type="entry name" value="PROTEIN DEHYDRATION-INDUCED 19 HOMOLOG 5"/>
    <property type="match status" value="1"/>
</dbReference>
<evidence type="ECO:0000259" key="2">
    <source>
        <dbReference type="Pfam" id="PF05605"/>
    </source>
</evidence>
<dbReference type="Pfam" id="PF14571">
    <property type="entry name" value="Di19_C"/>
    <property type="match status" value="1"/>
</dbReference>
<sequence>MLTHLHGVSESEETMDADFWASKFHSSKHFSAHLTSGSHVLLDNSEVNDDPTTYFTCPFCYVDTELSMLCNHLQEEHCFDVKNAVCPVCALNLGKDVVGHFKVHHASSIKTRRKSQKSEFWGLCTGRGSIIGLNTKCSTENVNGLAPDPLLSPFLCGIPYSEPKGDKSQESSHANDCLSILEAESSKPAMLNQSEEGDQDLEELRQRAEFCQQLILSVIL</sequence>
<dbReference type="InterPro" id="IPR027935">
    <property type="entry name" value="Di19_C"/>
</dbReference>
<accession>A0A7C9ARI3</accession>
<dbReference type="PANTHER" id="PTHR31875">
    <property type="entry name" value="PROTEIN DEHYDRATION-INDUCED 19"/>
    <property type="match status" value="1"/>
</dbReference>
<evidence type="ECO:0000259" key="3">
    <source>
        <dbReference type="Pfam" id="PF14571"/>
    </source>
</evidence>
<reference evidence="4" key="1">
    <citation type="journal article" date="2013" name="J. Plant Res.">
        <title>Effect of fungi and light on seed germination of three Opuntia species from semiarid lands of central Mexico.</title>
        <authorList>
            <person name="Delgado-Sanchez P."/>
            <person name="Jimenez-Bremont J.F."/>
            <person name="Guerrero-Gonzalez Mde L."/>
            <person name="Flores J."/>
        </authorList>
    </citation>
    <scope>NUCLEOTIDE SEQUENCE</scope>
    <source>
        <tissue evidence="4">Cladode</tissue>
    </source>
</reference>
<dbReference type="AlphaFoldDB" id="A0A7C9ARI3"/>
<evidence type="ECO:0000313" key="4">
    <source>
        <dbReference type="EMBL" id="MBA4673516.1"/>
    </source>
</evidence>
<organism evidence="4">
    <name type="scientific">Opuntia streptacantha</name>
    <name type="common">Prickly pear cactus</name>
    <name type="synonym">Opuntia cardona</name>
    <dbReference type="NCBI Taxonomy" id="393608"/>
    <lineage>
        <taxon>Eukaryota</taxon>
        <taxon>Viridiplantae</taxon>
        <taxon>Streptophyta</taxon>
        <taxon>Embryophyta</taxon>
        <taxon>Tracheophyta</taxon>
        <taxon>Spermatophyta</taxon>
        <taxon>Magnoliopsida</taxon>
        <taxon>eudicotyledons</taxon>
        <taxon>Gunneridae</taxon>
        <taxon>Pentapetalae</taxon>
        <taxon>Caryophyllales</taxon>
        <taxon>Cactineae</taxon>
        <taxon>Cactaceae</taxon>
        <taxon>Opuntioideae</taxon>
        <taxon>Opuntia</taxon>
    </lineage>
</organism>